<dbReference type="GO" id="GO:0016747">
    <property type="term" value="F:acyltransferase activity, transferring groups other than amino-acyl groups"/>
    <property type="evidence" value="ECO:0007669"/>
    <property type="project" value="InterPro"/>
</dbReference>
<dbReference type="PROSITE" id="PS00098">
    <property type="entry name" value="THIOLASE_1"/>
    <property type="match status" value="1"/>
</dbReference>
<gene>
    <name evidence="3" type="ORF">EUX98_g3995</name>
</gene>
<dbReference type="EMBL" id="SGPM01000091">
    <property type="protein sequence ID" value="THH30167.1"/>
    <property type="molecule type" value="Genomic_DNA"/>
</dbReference>
<keyword evidence="1" id="KW-0808">Transferase</keyword>
<comment type="caution">
    <text evidence="3">The sequence shown here is derived from an EMBL/GenBank/DDBJ whole genome shotgun (WGS) entry which is preliminary data.</text>
</comment>
<feature type="domain" description="Thiolase N-terminal" evidence="2">
    <location>
        <begin position="2"/>
        <end position="89"/>
    </location>
</feature>
<dbReference type="Gene3D" id="3.40.47.10">
    <property type="match status" value="1"/>
</dbReference>
<protein>
    <recommendedName>
        <fullName evidence="2">Thiolase N-terminal domain-containing protein</fullName>
    </recommendedName>
</protein>
<dbReference type="SUPFAM" id="SSF53901">
    <property type="entry name" value="Thiolase-like"/>
    <property type="match status" value="1"/>
</dbReference>
<evidence type="ECO:0000313" key="3">
    <source>
        <dbReference type="EMBL" id="THH30167.1"/>
    </source>
</evidence>
<evidence type="ECO:0000256" key="1">
    <source>
        <dbReference type="ARBA" id="ARBA00022679"/>
    </source>
</evidence>
<evidence type="ECO:0000313" key="4">
    <source>
        <dbReference type="Proteomes" id="UP000308730"/>
    </source>
</evidence>
<keyword evidence="4" id="KW-1185">Reference proteome</keyword>
<reference evidence="3 4" key="1">
    <citation type="submission" date="2019-02" db="EMBL/GenBank/DDBJ databases">
        <title>Genome sequencing of the rare red list fungi Antrodiella citrinella (Flaviporus citrinellus).</title>
        <authorList>
            <person name="Buettner E."/>
            <person name="Kellner H."/>
        </authorList>
    </citation>
    <scope>NUCLEOTIDE SEQUENCE [LARGE SCALE GENOMIC DNA]</scope>
    <source>
        <strain evidence="3 4">DSM 108506</strain>
    </source>
</reference>
<dbReference type="AlphaFoldDB" id="A0A4S4MX45"/>
<dbReference type="PANTHER" id="PTHR42870:SF1">
    <property type="entry name" value="NON-SPECIFIC LIPID-TRANSFER PROTEIN-LIKE 2"/>
    <property type="match status" value="1"/>
</dbReference>
<dbReference type="InterPro" id="IPR020615">
    <property type="entry name" value="Thiolase_acyl_enz_int_AS"/>
</dbReference>
<dbReference type="InterPro" id="IPR020616">
    <property type="entry name" value="Thiolase_N"/>
</dbReference>
<evidence type="ECO:0000259" key="2">
    <source>
        <dbReference type="Pfam" id="PF00108"/>
    </source>
</evidence>
<organism evidence="3 4">
    <name type="scientific">Antrodiella citrinella</name>
    <dbReference type="NCBI Taxonomy" id="2447956"/>
    <lineage>
        <taxon>Eukaryota</taxon>
        <taxon>Fungi</taxon>
        <taxon>Dikarya</taxon>
        <taxon>Basidiomycota</taxon>
        <taxon>Agaricomycotina</taxon>
        <taxon>Agaricomycetes</taxon>
        <taxon>Polyporales</taxon>
        <taxon>Steccherinaceae</taxon>
        <taxon>Antrodiella</taxon>
    </lineage>
</organism>
<dbReference type="InterPro" id="IPR016039">
    <property type="entry name" value="Thiolase-like"/>
</dbReference>
<dbReference type="Pfam" id="PF00108">
    <property type="entry name" value="Thiolase_N"/>
    <property type="match status" value="1"/>
</dbReference>
<dbReference type="Proteomes" id="UP000308730">
    <property type="component" value="Unassembled WGS sequence"/>
</dbReference>
<sequence>MGLEAATKALLDAGITYDSIETAYVGFCYGDSTSGQRALYNLGMTGIPITNVNNNCSTGSTALYQANNMVKSGLVECAMALGFERMSSGSLGTLFPDRPSPVDPLHKVAADIEPNLATGVNTGPWAPRLFANAGQEYFDKYGANIDHLAHIGMPLIILYPPANQ</sequence>
<dbReference type="PANTHER" id="PTHR42870">
    <property type="entry name" value="ACETYL-COA C-ACETYLTRANSFERASE"/>
    <property type="match status" value="1"/>
</dbReference>
<proteinExistence type="predicted"/>
<accession>A0A4S4MX45</accession>
<name>A0A4S4MX45_9APHY</name>
<dbReference type="OrthoDB" id="542135at2759"/>